<sequence length="34" mass="4080">MFIFQLRELLVSNVSDDIHGWIEIFCFHILSWGI</sequence>
<evidence type="ECO:0000313" key="1">
    <source>
        <dbReference type="EMBL" id="JAD62369.1"/>
    </source>
</evidence>
<protein>
    <submittedName>
        <fullName evidence="1">Uncharacterized protein</fullName>
    </submittedName>
</protein>
<name>A0A0A9BEF3_ARUDO</name>
<organism evidence="1">
    <name type="scientific">Arundo donax</name>
    <name type="common">Giant reed</name>
    <name type="synonym">Donax arundinaceus</name>
    <dbReference type="NCBI Taxonomy" id="35708"/>
    <lineage>
        <taxon>Eukaryota</taxon>
        <taxon>Viridiplantae</taxon>
        <taxon>Streptophyta</taxon>
        <taxon>Embryophyta</taxon>
        <taxon>Tracheophyta</taxon>
        <taxon>Spermatophyta</taxon>
        <taxon>Magnoliopsida</taxon>
        <taxon>Liliopsida</taxon>
        <taxon>Poales</taxon>
        <taxon>Poaceae</taxon>
        <taxon>PACMAD clade</taxon>
        <taxon>Arundinoideae</taxon>
        <taxon>Arundineae</taxon>
        <taxon>Arundo</taxon>
    </lineage>
</organism>
<accession>A0A0A9BEF3</accession>
<reference evidence="1" key="2">
    <citation type="journal article" date="2015" name="Data Brief">
        <title>Shoot transcriptome of the giant reed, Arundo donax.</title>
        <authorList>
            <person name="Barrero R.A."/>
            <person name="Guerrero F.D."/>
            <person name="Moolhuijzen P."/>
            <person name="Goolsby J.A."/>
            <person name="Tidwell J."/>
            <person name="Bellgard S.E."/>
            <person name="Bellgard M.I."/>
        </authorList>
    </citation>
    <scope>NUCLEOTIDE SEQUENCE</scope>
    <source>
        <tissue evidence="1">Shoot tissue taken approximately 20 cm above the soil surface</tissue>
    </source>
</reference>
<proteinExistence type="predicted"/>
<dbReference type="AlphaFoldDB" id="A0A0A9BEF3"/>
<dbReference type="EMBL" id="GBRH01235526">
    <property type="protein sequence ID" value="JAD62369.1"/>
    <property type="molecule type" value="Transcribed_RNA"/>
</dbReference>
<reference evidence="1" key="1">
    <citation type="submission" date="2014-09" db="EMBL/GenBank/DDBJ databases">
        <authorList>
            <person name="Magalhaes I.L.F."/>
            <person name="Oliveira U."/>
            <person name="Santos F.R."/>
            <person name="Vidigal T.H.D.A."/>
            <person name="Brescovit A.D."/>
            <person name="Santos A.J."/>
        </authorList>
    </citation>
    <scope>NUCLEOTIDE SEQUENCE</scope>
    <source>
        <tissue evidence="1">Shoot tissue taken approximately 20 cm above the soil surface</tissue>
    </source>
</reference>